<accession>A0A2N5H763</accession>
<organism evidence="5 6">
    <name type="scientific">Neobacillus cucumis</name>
    <dbReference type="NCBI Taxonomy" id="1740721"/>
    <lineage>
        <taxon>Bacteria</taxon>
        <taxon>Bacillati</taxon>
        <taxon>Bacillota</taxon>
        <taxon>Bacilli</taxon>
        <taxon>Bacillales</taxon>
        <taxon>Bacillaceae</taxon>
        <taxon>Neobacillus</taxon>
    </lineage>
</organism>
<keyword evidence="3" id="KW-0178">Competence</keyword>
<keyword evidence="6" id="KW-1185">Reference proteome</keyword>
<keyword evidence="4" id="KW-0472">Membrane</keyword>
<dbReference type="EMBL" id="PGVE01000102">
    <property type="protein sequence ID" value="PLS01344.1"/>
    <property type="molecule type" value="Genomic_DNA"/>
</dbReference>
<evidence type="ECO:0000313" key="5">
    <source>
        <dbReference type="EMBL" id="PLS01344.1"/>
    </source>
</evidence>
<dbReference type="GO" id="GO:0015628">
    <property type="term" value="P:protein secretion by the type II secretion system"/>
    <property type="evidence" value="ECO:0007669"/>
    <property type="project" value="InterPro"/>
</dbReference>
<dbReference type="PRINTS" id="PR00813">
    <property type="entry name" value="BCTERIALGSPG"/>
</dbReference>
<evidence type="ECO:0000256" key="4">
    <source>
        <dbReference type="SAM" id="Phobius"/>
    </source>
</evidence>
<proteinExistence type="predicted"/>
<gene>
    <name evidence="5" type="ORF">CVD27_26470</name>
</gene>
<dbReference type="Proteomes" id="UP000234950">
    <property type="component" value="Unassembled WGS sequence"/>
</dbReference>
<evidence type="ECO:0000313" key="6">
    <source>
        <dbReference type="Proteomes" id="UP000234950"/>
    </source>
</evidence>
<sequence length="150" mass="15889">MKEQKGFTLIELLAVIVILGIIAAIAIPAIGNVIKKSDQKATVQEGLQIINAAKMYVADHSDTTNIVLDYDTPAAAATTGTNPTPATAPLQDYLDHVKDNNFVVTVTHDAITGKYTYVLTGHASVAIADKATTGNNDSKSTEQELTAYTN</sequence>
<dbReference type="InterPro" id="IPR012902">
    <property type="entry name" value="N_methyl_site"/>
</dbReference>
<reference evidence="5 6" key="1">
    <citation type="submission" date="2017-11" db="EMBL/GenBank/DDBJ databases">
        <title>Comparitive Functional Genomics of Dry Heat Resistant strains isolated from the Viking Spacecraft.</title>
        <authorList>
            <person name="Seuylemezian A."/>
            <person name="Cooper K."/>
            <person name="Vaishampayan P."/>
        </authorList>
    </citation>
    <scope>NUCLEOTIDE SEQUENCE [LARGE SCALE GENOMIC DNA]</scope>
    <source>
        <strain evidence="5 6">V32-6</strain>
    </source>
</reference>
<dbReference type="GO" id="GO:0030420">
    <property type="term" value="P:establishment of competence for transformation"/>
    <property type="evidence" value="ECO:0007669"/>
    <property type="project" value="UniProtKB-KW"/>
</dbReference>
<dbReference type="Pfam" id="PF07963">
    <property type="entry name" value="N_methyl"/>
    <property type="match status" value="1"/>
</dbReference>
<feature type="transmembrane region" description="Helical" evidence="4">
    <location>
        <begin position="12"/>
        <end position="31"/>
    </location>
</feature>
<keyword evidence="4" id="KW-1133">Transmembrane helix</keyword>
<dbReference type="InterPro" id="IPR045584">
    <property type="entry name" value="Pilin-like"/>
</dbReference>
<evidence type="ECO:0000256" key="3">
    <source>
        <dbReference type="ARBA" id="ARBA00023287"/>
    </source>
</evidence>
<name>A0A2N5H763_9BACI</name>
<keyword evidence="2" id="KW-0488">Methylation</keyword>
<dbReference type="SUPFAM" id="SSF54523">
    <property type="entry name" value="Pili subunits"/>
    <property type="match status" value="1"/>
</dbReference>
<evidence type="ECO:0000256" key="2">
    <source>
        <dbReference type="ARBA" id="ARBA00022481"/>
    </source>
</evidence>
<dbReference type="OrthoDB" id="2937119at2"/>
<dbReference type="AlphaFoldDB" id="A0A2N5H763"/>
<dbReference type="PROSITE" id="PS00409">
    <property type="entry name" value="PROKAR_NTER_METHYL"/>
    <property type="match status" value="1"/>
</dbReference>
<dbReference type="Gene3D" id="3.30.700.10">
    <property type="entry name" value="Glycoprotein, Type 4 Pilin"/>
    <property type="match status" value="1"/>
</dbReference>
<dbReference type="GO" id="GO:0009986">
    <property type="term" value="C:cell surface"/>
    <property type="evidence" value="ECO:0007669"/>
    <property type="project" value="UniProtKB-SubCell"/>
</dbReference>
<comment type="caution">
    <text evidence="5">The sequence shown here is derived from an EMBL/GenBank/DDBJ whole genome shotgun (WGS) entry which is preliminary data.</text>
</comment>
<protein>
    <submittedName>
        <fullName evidence="5">Prepilin-type cleavage/methylation domain-containing protein</fullName>
    </submittedName>
</protein>
<dbReference type="GO" id="GO:0015627">
    <property type="term" value="C:type II protein secretion system complex"/>
    <property type="evidence" value="ECO:0007669"/>
    <property type="project" value="InterPro"/>
</dbReference>
<comment type="subcellular location">
    <subcellularLocation>
        <location evidence="1">Cell surface</location>
    </subcellularLocation>
</comment>
<dbReference type="PANTHER" id="PTHR30093">
    <property type="entry name" value="GENERAL SECRETION PATHWAY PROTEIN G"/>
    <property type="match status" value="1"/>
</dbReference>
<evidence type="ECO:0000256" key="1">
    <source>
        <dbReference type="ARBA" id="ARBA00004241"/>
    </source>
</evidence>
<dbReference type="InterPro" id="IPR000983">
    <property type="entry name" value="Bac_GSPG_pilin"/>
</dbReference>
<keyword evidence="4" id="KW-0812">Transmembrane</keyword>
<dbReference type="NCBIfam" id="TIGR02532">
    <property type="entry name" value="IV_pilin_GFxxxE"/>
    <property type="match status" value="1"/>
</dbReference>